<feature type="compositionally biased region" description="Basic and acidic residues" evidence="1">
    <location>
        <begin position="80"/>
        <end position="94"/>
    </location>
</feature>
<gene>
    <name evidence="2" type="ORF">NDU88_003978</name>
</gene>
<comment type="caution">
    <text evidence="2">The sequence shown here is derived from an EMBL/GenBank/DDBJ whole genome shotgun (WGS) entry which is preliminary data.</text>
</comment>
<organism evidence="2 3">
    <name type="scientific">Pleurodeles waltl</name>
    <name type="common">Iberian ribbed newt</name>
    <dbReference type="NCBI Taxonomy" id="8319"/>
    <lineage>
        <taxon>Eukaryota</taxon>
        <taxon>Metazoa</taxon>
        <taxon>Chordata</taxon>
        <taxon>Craniata</taxon>
        <taxon>Vertebrata</taxon>
        <taxon>Euteleostomi</taxon>
        <taxon>Amphibia</taxon>
        <taxon>Batrachia</taxon>
        <taxon>Caudata</taxon>
        <taxon>Salamandroidea</taxon>
        <taxon>Salamandridae</taxon>
        <taxon>Pleurodelinae</taxon>
        <taxon>Pleurodeles</taxon>
    </lineage>
</organism>
<feature type="region of interest" description="Disordered" evidence="1">
    <location>
        <begin position="40"/>
        <end position="152"/>
    </location>
</feature>
<dbReference type="AlphaFoldDB" id="A0AAV7T6P0"/>
<dbReference type="Proteomes" id="UP001066276">
    <property type="component" value="Chromosome 4_1"/>
</dbReference>
<dbReference type="EMBL" id="JANPWB010000007">
    <property type="protein sequence ID" value="KAJ1172128.1"/>
    <property type="molecule type" value="Genomic_DNA"/>
</dbReference>
<evidence type="ECO:0000256" key="1">
    <source>
        <dbReference type="SAM" id="MobiDB-lite"/>
    </source>
</evidence>
<protein>
    <submittedName>
        <fullName evidence="2">Uncharacterized protein</fullName>
    </submittedName>
</protein>
<feature type="compositionally biased region" description="Basic residues" evidence="1">
    <location>
        <begin position="95"/>
        <end position="106"/>
    </location>
</feature>
<feature type="compositionally biased region" description="Basic and acidic residues" evidence="1">
    <location>
        <begin position="107"/>
        <end position="130"/>
    </location>
</feature>
<name>A0AAV7T6P0_PLEWA</name>
<sequence length="164" mass="18412">MQKSFPSVSLNLQLFSNNPVYPIHQMIKTNEEKASTMEPARVNTGKNGSEAKLDPLPPLRNMKEQDAVGRRSNKKVGVWTRDEEGVGRGVDPGRRGARRRNKRLRGHRGENPRAEDLGDRRVVSLDRGIEDNGAAEEDGDNAANREAERNILPRFWRSMADLGV</sequence>
<keyword evidence="3" id="KW-1185">Reference proteome</keyword>
<evidence type="ECO:0000313" key="2">
    <source>
        <dbReference type="EMBL" id="KAJ1172128.1"/>
    </source>
</evidence>
<accession>A0AAV7T6P0</accession>
<proteinExistence type="predicted"/>
<evidence type="ECO:0000313" key="3">
    <source>
        <dbReference type="Proteomes" id="UP001066276"/>
    </source>
</evidence>
<reference evidence="2" key="1">
    <citation type="journal article" date="2022" name="bioRxiv">
        <title>Sequencing and chromosome-scale assembly of the giantPleurodeles waltlgenome.</title>
        <authorList>
            <person name="Brown T."/>
            <person name="Elewa A."/>
            <person name="Iarovenko S."/>
            <person name="Subramanian E."/>
            <person name="Araus A.J."/>
            <person name="Petzold A."/>
            <person name="Susuki M."/>
            <person name="Suzuki K.-i.T."/>
            <person name="Hayashi T."/>
            <person name="Toyoda A."/>
            <person name="Oliveira C."/>
            <person name="Osipova E."/>
            <person name="Leigh N.D."/>
            <person name="Simon A."/>
            <person name="Yun M.H."/>
        </authorList>
    </citation>
    <scope>NUCLEOTIDE SEQUENCE</scope>
    <source>
        <strain evidence="2">20211129_DDA</strain>
        <tissue evidence="2">Liver</tissue>
    </source>
</reference>